<dbReference type="InterPro" id="IPR051796">
    <property type="entry name" value="ISF_SsuE-like"/>
</dbReference>
<evidence type="ECO:0000256" key="2">
    <source>
        <dbReference type="ARBA" id="ARBA00022643"/>
    </source>
</evidence>
<protein>
    <submittedName>
        <fullName evidence="4">Flavodoxin family protein</fullName>
    </submittedName>
</protein>
<dbReference type="Proteomes" id="UP001056429">
    <property type="component" value="Unassembled WGS sequence"/>
</dbReference>
<proteinExistence type="predicted"/>
<dbReference type="SUPFAM" id="SSF52218">
    <property type="entry name" value="Flavoproteins"/>
    <property type="match status" value="1"/>
</dbReference>
<dbReference type="Gene3D" id="3.40.50.360">
    <property type="match status" value="1"/>
</dbReference>
<evidence type="ECO:0000313" key="4">
    <source>
        <dbReference type="EMBL" id="MCM1991792.1"/>
    </source>
</evidence>
<dbReference type="AlphaFoldDB" id="A0A9J6P8M7"/>
<evidence type="ECO:0000259" key="3">
    <source>
        <dbReference type="Pfam" id="PF03358"/>
    </source>
</evidence>
<dbReference type="Pfam" id="PF03358">
    <property type="entry name" value="FMN_red"/>
    <property type="match status" value="1"/>
</dbReference>
<keyword evidence="2" id="KW-0288">FMN</keyword>
<reference evidence="4" key="1">
    <citation type="journal article" date="2021" name="mSystems">
        <title>Bacteria and Archaea Synergistically Convert Glycine Betaine to Biogenic Methane in the Formosa Cold Seep of the South China Sea.</title>
        <authorList>
            <person name="Li L."/>
            <person name="Zhang W."/>
            <person name="Zhang S."/>
            <person name="Song L."/>
            <person name="Sun Q."/>
            <person name="Zhang H."/>
            <person name="Xiang H."/>
            <person name="Dong X."/>
        </authorList>
    </citation>
    <scope>NUCLEOTIDE SEQUENCE</scope>
    <source>
        <strain evidence="4">ZWT</strain>
    </source>
</reference>
<dbReference type="PANTHER" id="PTHR43278:SF1">
    <property type="entry name" value="IRON-SULFUR FLAVOPROTEIN MJ1083"/>
    <property type="match status" value="1"/>
</dbReference>
<keyword evidence="1" id="KW-0285">Flavoprotein</keyword>
<dbReference type="InterPro" id="IPR029039">
    <property type="entry name" value="Flavoprotein-like_sf"/>
</dbReference>
<evidence type="ECO:0000256" key="1">
    <source>
        <dbReference type="ARBA" id="ARBA00022630"/>
    </source>
</evidence>
<dbReference type="RefSeq" id="WP_250860930.1">
    <property type="nucleotide sequence ID" value="NZ_JAGSOJ010000004.1"/>
</dbReference>
<dbReference type="GO" id="GO:0016491">
    <property type="term" value="F:oxidoreductase activity"/>
    <property type="evidence" value="ECO:0007669"/>
    <property type="project" value="InterPro"/>
</dbReference>
<keyword evidence="5" id="KW-1185">Reference proteome</keyword>
<dbReference type="InterPro" id="IPR005025">
    <property type="entry name" value="FMN_Rdtase-like_dom"/>
</dbReference>
<sequence>MAKIIGFSGSTVKSGVVEKAMEQILKSTGQEWELIILSNLNMKYCTGCVGCAHTNRCVLKDDINELLGKIEDADGILIGGLARFGKLNGLTKVFIERMFPLFHNNILKGKLVASVAGGLFDQQTVKEELSSVFQAYKMKEVGALSIGGNASCYKCGKGETCGNSAFRAKFGDDAKITKDVFYVFDKDKEAVERATMLGKKIAEVISLKA</sequence>
<evidence type="ECO:0000313" key="5">
    <source>
        <dbReference type="Proteomes" id="UP001056429"/>
    </source>
</evidence>
<comment type="caution">
    <text evidence="4">The sequence shown here is derived from an EMBL/GenBank/DDBJ whole genome shotgun (WGS) entry which is preliminary data.</text>
</comment>
<dbReference type="EMBL" id="JAGSOJ010000004">
    <property type="protein sequence ID" value="MCM1991792.1"/>
    <property type="molecule type" value="Genomic_DNA"/>
</dbReference>
<accession>A0A9J6P8M7</accession>
<dbReference type="PANTHER" id="PTHR43278">
    <property type="entry name" value="NAD(P)H-DEPENDENT FMN-CONTAINING OXIDOREDUCTASE YWQN-RELATED"/>
    <property type="match status" value="1"/>
</dbReference>
<gene>
    <name evidence="4" type="ORF">KDK92_18795</name>
</gene>
<reference evidence="4" key="2">
    <citation type="submission" date="2021-04" db="EMBL/GenBank/DDBJ databases">
        <authorList>
            <person name="Dong X."/>
        </authorList>
    </citation>
    <scope>NUCLEOTIDE SEQUENCE</scope>
    <source>
        <strain evidence="4">ZWT</strain>
    </source>
</reference>
<name>A0A9J6P8M7_9CLOT</name>
<feature type="domain" description="NADPH-dependent FMN reductase-like" evidence="3">
    <location>
        <begin position="3"/>
        <end position="143"/>
    </location>
</feature>
<organism evidence="4 5">
    <name type="scientific">Oceanirhabdus seepicola</name>
    <dbReference type="NCBI Taxonomy" id="2828781"/>
    <lineage>
        <taxon>Bacteria</taxon>
        <taxon>Bacillati</taxon>
        <taxon>Bacillota</taxon>
        <taxon>Clostridia</taxon>
        <taxon>Eubacteriales</taxon>
        <taxon>Clostridiaceae</taxon>
        <taxon>Oceanirhabdus</taxon>
    </lineage>
</organism>